<dbReference type="AlphaFoldDB" id="A0A8W8LXB8"/>
<dbReference type="PANTHER" id="PTHR33332">
    <property type="entry name" value="REVERSE TRANSCRIPTASE DOMAIN-CONTAINING PROTEIN"/>
    <property type="match status" value="1"/>
</dbReference>
<proteinExistence type="predicted"/>
<sequence>MKYMYDFMDRWKVLVFYILMVSDANSPKIQNIKEVTKHCLYGQYKDGEVCKVCPAGYTGVNCSQKCTPPSYGFFCSKTCYCSYCHHEVGCMPTTEFTVNGYRILGYADDHSAYDSFNPKAIADEKHVITNLENVLVNINDWMNLNRLKLNPSKTKFVLFGSPQMLSLSSSTSINVVGASVNSSVCIKYLGCYLDEHLTFKKFVSEKCKTISLNLFLINNIRQYLTIDSCKQIVQSLVTSHLDYANSVLYGLPECTIKRLQLLQNRAAKLVLKWKSTDSSTEALKRLHWLPVYFRIRFKIACVVYKCLNDSESPIYLREMLSIRESPYSIRSISSVAKTLNVPAVKRKTFAARSFAISGPTVWNELPTDMRTIRDFTTFKRQLKAFYYKCAF</sequence>
<dbReference type="EnsemblMetazoa" id="G30038.1">
    <property type="protein sequence ID" value="G30038.1:cds"/>
    <property type="gene ID" value="G30038"/>
</dbReference>
<protein>
    <recommendedName>
        <fullName evidence="3">Reverse transcriptase domain-containing protein</fullName>
    </recommendedName>
</protein>
<dbReference type="Proteomes" id="UP000005408">
    <property type="component" value="Unassembled WGS sequence"/>
</dbReference>
<keyword evidence="2" id="KW-1185">Reference proteome</keyword>
<evidence type="ECO:0000313" key="2">
    <source>
        <dbReference type="Proteomes" id="UP000005408"/>
    </source>
</evidence>
<name>A0A8W8LXB8_MAGGI</name>
<accession>A0A8W8LXB8</accession>
<evidence type="ECO:0008006" key="3">
    <source>
        <dbReference type="Google" id="ProtNLM"/>
    </source>
</evidence>
<organism evidence="1 2">
    <name type="scientific">Magallana gigas</name>
    <name type="common">Pacific oyster</name>
    <name type="synonym">Crassostrea gigas</name>
    <dbReference type="NCBI Taxonomy" id="29159"/>
    <lineage>
        <taxon>Eukaryota</taxon>
        <taxon>Metazoa</taxon>
        <taxon>Spiralia</taxon>
        <taxon>Lophotrochozoa</taxon>
        <taxon>Mollusca</taxon>
        <taxon>Bivalvia</taxon>
        <taxon>Autobranchia</taxon>
        <taxon>Pteriomorphia</taxon>
        <taxon>Ostreida</taxon>
        <taxon>Ostreoidea</taxon>
        <taxon>Ostreidae</taxon>
        <taxon>Magallana</taxon>
    </lineage>
</organism>
<reference evidence="1" key="1">
    <citation type="submission" date="2022-08" db="UniProtKB">
        <authorList>
            <consortium name="EnsemblMetazoa"/>
        </authorList>
    </citation>
    <scope>IDENTIFICATION</scope>
    <source>
        <strain evidence="1">05x7-T-G4-1.051#20</strain>
    </source>
</reference>
<evidence type="ECO:0000313" key="1">
    <source>
        <dbReference type="EnsemblMetazoa" id="G30038.1:cds"/>
    </source>
</evidence>